<sequence length="69" mass="7529">MPPVVSRSDRIVRRTAMIGAATAAFLLLTADYGPNYPNPIRKAMELFSKPDRSVHQAQQADTNSKPDGS</sequence>
<reference evidence="2" key="2">
    <citation type="submission" date="2015-07" db="EMBL/GenBank/DDBJ databases">
        <authorList>
            <person name="Noorani M."/>
        </authorList>
    </citation>
    <scope>NUCLEOTIDE SEQUENCE</scope>
    <source>
        <strain evidence="2">Yugu1</strain>
    </source>
</reference>
<dbReference type="PANTHER" id="PTHR37696">
    <property type="entry name" value="ADENYLOSUCCINATE SYNTHETASE-RELATED"/>
    <property type="match status" value="1"/>
</dbReference>
<evidence type="ECO:0000313" key="2">
    <source>
        <dbReference type="EMBL" id="RCV32315.1"/>
    </source>
</evidence>
<protein>
    <submittedName>
        <fullName evidence="2">Uncharacterized protein</fullName>
    </submittedName>
</protein>
<evidence type="ECO:0000256" key="1">
    <source>
        <dbReference type="SAM" id="MobiDB-lite"/>
    </source>
</evidence>
<dbReference type="PANTHER" id="PTHR37696:SF1">
    <property type="entry name" value="ADENYLOSUCCINATE SYNTHETASE-RELATED"/>
    <property type="match status" value="1"/>
</dbReference>
<feature type="compositionally biased region" description="Polar residues" evidence="1">
    <location>
        <begin position="55"/>
        <end position="69"/>
    </location>
</feature>
<organism evidence="2">
    <name type="scientific">Setaria italica</name>
    <name type="common">Foxtail millet</name>
    <name type="synonym">Panicum italicum</name>
    <dbReference type="NCBI Taxonomy" id="4555"/>
    <lineage>
        <taxon>Eukaryota</taxon>
        <taxon>Viridiplantae</taxon>
        <taxon>Streptophyta</taxon>
        <taxon>Embryophyta</taxon>
        <taxon>Tracheophyta</taxon>
        <taxon>Spermatophyta</taxon>
        <taxon>Magnoliopsida</taxon>
        <taxon>Liliopsida</taxon>
        <taxon>Poales</taxon>
        <taxon>Poaceae</taxon>
        <taxon>PACMAD clade</taxon>
        <taxon>Panicoideae</taxon>
        <taxon>Panicodae</taxon>
        <taxon>Paniceae</taxon>
        <taxon>Cenchrinae</taxon>
        <taxon>Setaria</taxon>
    </lineage>
</organism>
<dbReference type="OrthoDB" id="1635687at2759"/>
<reference evidence="2" key="1">
    <citation type="journal article" date="2012" name="Nat. Biotechnol.">
        <title>Reference genome sequence of the model plant Setaria.</title>
        <authorList>
            <person name="Bennetzen J.L."/>
            <person name="Schmutz J."/>
            <person name="Wang H."/>
            <person name="Percifield R."/>
            <person name="Hawkins J."/>
            <person name="Pontaroli A.C."/>
            <person name="Estep M."/>
            <person name="Feng L."/>
            <person name="Vaughn J.N."/>
            <person name="Grimwood J."/>
            <person name="Jenkins J."/>
            <person name="Barry K."/>
            <person name="Lindquist E."/>
            <person name="Hellsten U."/>
            <person name="Deshpande S."/>
            <person name="Wang X."/>
            <person name="Wu X."/>
            <person name="Mitros T."/>
            <person name="Triplett J."/>
            <person name="Yang X."/>
            <person name="Ye C.Y."/>
            <person name="Mauro-Herrera M."/>
            <person name="Wang L."/>
            <person name="Li P."/>
            <person name="Sharma M."/>
            <person name="Sharma R."/>
            <person name="Ronald P.C."/>
            <person name="Panaud O."/>
            <person name="Kellogg E.A."/>
            <person name="Brutnell T.P."/>
            <person name="Doust A.N."/>
            <person name="Tuskan G.A."/>
            <person name="Rokhsar D."/>
            <person name="Devos K.M."/>
        </authorList>
    </citation>
    <scope>NUCLEOTIDE SEQUENCE [LARGE SCALE GENOMIC DNA]</scope>
    <source>
        <strain evidence="2">Yugu1</strain>
    </source>
</reference>
<proteinExistence type="predicted"/>
<feature type="region of interest" description="Disordered" evidence="1">
    <location>
        <begin position="48"/>
        <end position="69"/>
    </location>
</feature>
<dbReference type="AlphaFoldDB" id="A0A368RQ64"/>
<accession>A0A368RQ64</accession>
<name>A0A368RQ64_SETIT</name>
<gene>
    <name evidence="2" type="ORF">SETIT_6G249100v2</name>
</gene>
<dbReference type="EMBL" id="CM003533">
    <property type="protein sequence ID" value="RCV32315.1"/>
    <property type="molecule type" value="Genomic_DNA"/>
</dbReference>